<dbReference type="Gene3D" id="2.160.20.60">
    <property type="entry name" value="Glutamate synthase, alpha subunit, C-terminal domain"/>
    <property type="match status" value="1"/>
</dbReference>
<keyword evidence="2" id="KW-0378">Hydrolase</keyword>
<dbReference type="Proteomes" id="UP000318538">
    <property type="component" value="Chromosome"/>
</dbReference>
<dbReference type="AlphaFoldDB" id="A0A517NHB0"/>
<feature type="region of interest" description="Disordered" evidence="1">
    <location>
        <begin position="1"/>
        <end position="23"/>
    </location>
</feature>
<organism evidence="2 3">
    <name type="scientific">Rubripirellula lacrimiformis</name>
    <dbReference type="NCBI Taxonomy" id="1930273"/>
    <lineage>
        <taxon>Bacteria</taxon>
        <taxon>Pseudomonadati</taxon>
        <taxon>Planctomycetota</taxon>
        <taxon>Planctomycetia</taxon>
        <taxon>Pirellulales</taxon>
        <taxon>Pirellulaceae</taxon>
        <taxon>Rubripirellula</taxon>
    </lineage>
</organism>
<dbReference type="GO" id="GO:0016491">
    <property type="term" value="F:oxidoreductase activity"/>
    <property type="evidence" value="ECO:0007669"/>
    <property type="project" value="InterPro"/>
</dbReference>
<feature type="compositionally biased region" description="Polar residues" evidence="1">
    <location>
        <begin position="1"/>
        <end position="10"/>
    </location>
</feature>
<dbReference type="OrthoDB" id="269067at2"/>
<dbReference type="PANTHER" id="PTHR39673">
    <property type="entry name" value="TUNGSTEN FORMYLMETHANOFURAN DEHYDROGENASE, SUBUNIT C (FWDC)"/>
    <property type="match status" value="1"/>
</dbReference>
<dbReference type="PANTHER" id="PTHR39673:SF5">
    <property type="entry name" value="TUNGSTEN-CONTAINING FORMYLMETHANOFURAN DEHYDROGENASE 2 SUBUNIT C"/>
    <property type="match status" value="1"/>
</dbReference>
<keyword evidence="2" id="KW-0808">Transferase</keyword>
<dbReference type="KEGG" id="rlc:K227x_49340"/>
<evidence type="ECO:0000256" key="1">
    <source>
        <dbReference type="SAM" id="MobiDB-lite"/>
    </source>
</evidence>
<dbReference type="RefSeq" id="WP_145173258.1">
    <property type="nucleotide sequence ID" value="NZ_CP036525.1"/>
</dbReference>
<gene>
    <name evidence="2" type="primary">fhcC</name>
    <name evidence="2" type="ORF">K227x_49340</name>
</gene>
<accession>A0A517NHB0</accession>
<protein>
    <submittedName>
        <fullName evidence="2">Formyltransferase/hydrolase complex Fhc subunit C</fullName>
    </submittedName>
</protein>
<evidence type="ECO:0000313" key="2">
    <source>
        <dbReference type="EMBL" id="QDT06524.1"/>
    </source>
</evidence>
<reference evidence="2 3" key="1">
    <citation type="submission" date="2019-02" db="EMBL/GenBank/DDBJ databases">
        <title>Deep-cultivation of Planctomycetes and their phenomic and genomic characterization uncovers novel biology.</title>
        <authorList>
            <person name="Wiegand S."/>
            <person name="Jogler M."/>
            <person name="Boedeker C."/>
            <person name="Pinto D."/>
            <person name="Vollmers J."/>
            <person name="Rivas-Marin E."/>
            <person name="Kohn T."/>
            <person name="Peeters S.H."/>
            <person name="Heuer A."/>
            <person name="Rast P."/>
            <person name="Oberbeckmann S."/>
            <person name="Bunk B."/>
            <person name="Jeske O."/>
            <person name="Meyerdierks A."/>
            <person name="Storesund J.E."/>
            <person name="Kallscheuer N."/>
            <person name="Luecker S."/>
            <person name="Lage O.M."/>
            <person name="Pohl T."/>
            <person name="Merkel B.J."/>
            <person name="Hornburger P."/>
            <person name="Mueller R.-W."/>
            <person name="Bruemmer F."/>
            <person name="Labrenz M."/>
            <person name="Spormann A.M."/>
            <person name="Op den Camp H."/>
            <person name="Overmann J."/>
            <person name="Amann R."/>
            <person name="Jetten M.S.M."/>
            <person name="Mascher T."/>
            <person name="Medema M.H."/>
            <person name="Devos D.P."/>
            <person name="Kaster A.-K."/>
            <person name="Ovreas L."/>
            <person name="Rohde M."/>
            <person name="Galperin M.Y."/>
            <person name="Jogler C."/>
        </authorList>
    </citation>
    <scope>NUCLEOTIDE SEQUENCE [LARGE SCALE GENOMIC DNA]</scope>
    <source>
        <strain evidence="2 3">K22_7</strain>
    </source>
</reference>
<keyword evidence="3" id="KW-1185">Reference proteome</keyword>
<proteinExistence type="predicted"/>
<name>A0A517NHB0_9BACT</name>
<evidence type="ECO:0000313" key="3">
    <source>
        <dbReference type="Proteomes" id="UP000318538"/>
    </source>
</evidence>
<dbReference type="InterPro" id="IPR036485">
    <property type="entry name" value="Glu_synth_asu_C_sf"/>
</dbReference>
<dbReference type="SUPFAM" id="SSF69336">
    <property type="entry name" value="Alpha subunit of glutamate synthase, C-terminal domain"/>
    <property type="match status" value="1"/>
</dbReference>
<dbReference type="EMBL" id="CP036525">
    <property type="protein sequence ID" value="QDT06524.1"/>
    <property type="molecule type" value="Genomic_DNA"/>
</dbReference>
<dbReference type="GO" id="GO:0016740">
    <property type="term" value="F:transferase activity"/>
    <property type="evidence" value="ECO:0007669"/>
    <property type="project" value="UniProtKB-KW"/>
</dbReference>
<sequence length="260" mass="27334">MTRWTLTRHVTSGGGLDRDDGPMMDASCIDPARFAGQSDDWILSQPIGAGRSGEARLDEVRLGDWFELQTAASDEPGLDTVVIRGDVGRFSHIGGNLASGQIMVDGNVGDFLGSAVGGNRTGLSGGRIVVSGNAGSHVGHRMRRGEIWIGGDAGDFLAAHMVAGTIAVAGSAGPDLAIGMRRGTVLLSEMPELPSGRFTAPIRSRYLFGSLISVPEMSFFQQGCASIDRLIHRLCGEWAISRRGDRAVGGQGEVVSGIDR</sequence>
<dbReference type="GO" id="GO:0016787">
    <property type="term" value="F:hydrolase activity"/>
    <property type="evidence" value="ECO:0007669"/>
    <property type="project" value="UniProtKB-KW"/>
</dbReference>